<dbReference type="Proteomes" id="UP001499959">
    <property type="component" value="Unassembled WGS sequence"/>
</dbReference>
<evidence type="ECO:0000313" key="2">
    <source>
        <dbReference type="Proteomes" id="UP001499959"/>
    </source>
</evidence>
<comment type="caution">
    <text evidence="1">The sequence shown here is derived from an EMBL/GenBank/DDBJ whole genome shotgun (WGS) entry which is preliminary data.</text>
</comment>
<name>A0ABP9B5Q2_9GAMM</name>
<accession>A0ABP9B5Q2</accession>
<organism evidence="1 2">
    <name type="scientific">Lysobacter hankyongensis</name>
    <dbReference type="NCBI Taxonomy" id="1176535"/>
    <lineage>
        <taxon>Bacteria</taxon>
        <taxon>Pseudomonadati</taxon>
        <taxon>Pseudomonadota</taxon>
        <taxon>Gammaproteobacteria</taxon>
        <taxon>Lysobacterales</taxon>
        <taxon>Lysobacteraceae</taxon>
        <taxon>Lysobacter</taxon>
    </lineage>
</organism>
<protein>
    <recommendedName>
        <fullName evidence="3">DUF4410 domain-containing protein</fullName>
    </recommendedName>
</protein>
<proteinExistence type="predicted"/>
<evidence type="ECO:0008006" key="3">
    <source>
        <dbReference type="Google" id="ProtNLM"/>
    </source>
</evidence>
<sequence length="201" mass="21721">MIALAAAAFSVAGPAAAKQKIEPPKIAEDAKNPPPKTALNAYRRFEISPVTMGAPFDEYEANKLAMQKLQANIDERVNPLLAEWNAKPAGDAPRTLKIDSEIAYIRFITGGKRFFGGAFAGGSGVLLKVKLTDAATGEVVGEPQFYQYANAFSATYTFGAMDKHMLIRLSGMLANYLKSNYDAPVETMVMVAPGHEEEDTK</sequence>
<reference evidence="2" key="1">
    <citation type="journal article" date="2019" name="Int. J. Syst. Evol. Microbiol.">
        <title>The Global Catalogue of Microorganisms (GCM) 10K type strain sequencing project: providing services to taxonomists for standard genome sequencing and annotation.</title>
        <authorList>
            <consortium name="The Broad Institute Genomics Platform"/>
            <consortium name="The Broad Institute Genome Sequencing Center for Infectious Disease"/>
            <person name="Wu L."/>
            <person name="Ma J."/>
        </authorList>
    </citation>
    <scope>NUCLEOTIDE SEQUENCE [LARGE SCALE GENOMIC DNA]</scope>
    <source>
        <strain evidence="2">JCM 18204</strain>
    </source>
</reference>
<gene>
    <name evidence="1" type="ORF">GCM10023307_14000</name>
</gene>
<evidence type="ECO:0000313" key="1">
    <source>
        <dbReference type="EMBL" id="GAA4789917.1"/>
    </source>
</evidence>
<keyword evidence="2" id="KW-1185">Reference proteome</keyword>
<dbReference type="EMBL" id="BAABJE010000005">
    <property type="protein sequence ID" value="GAA4789917.1"/>
    <property type="molecule type" value="Genomic_DNA"/>
</dbReference>